<evidence type="ECO:0000313" key="4">
    <source>
        <dbReference type="EMBL" id="CAK0890797.1"/>
    </source>
</evidence>
<dbReference type="SUPFAM" id="SSF47473">
    <property type="entry name" value="EF-hand"/>
    <property type="match status" value="1"/>
</dbReference>
<protein>
    <recommendedName>
        <fullName evidence="3">EF-hand domain-containing protein</fullName>
    </recommendedName>
</protein>
<accession>A0ABN9WZE7</accession>
<dbReference type="PROSITE" id="PS50222">
    <property type="entry name" value="EF_HAND_2"/>
    <property type="match status" value="1"/>
</dbReference>
<sequence>MRREHLRHRRGRPGSRLCGSRRSPGSTRSLPSATGSLSTGWSPPPMGSSTSRTRNRWRTTCTLAWCPRTSPSLARPLRWAWRLYFHTREGNGAPQYQVIYTRPDPEGGDVPAFSMVLDWTEDVDALWIEALTRLEDSNELSEDALAFLDADPLWLIADTATQRTLEKTAVVPMLRCMGQRPCLEEWYAYLNADEEADAEYRWVVESFAEVELPHPRTSFKGVGSVVCYLNNDTNETTWKHPFYDYFAQLLNHCRRSTPEEHIKLRINRVLWSYEAESQTDVQSQMPLVSPKYVKVLADILKCDLNEEPYMVRTLKTFLKAFSQMYHEGELDTQEACRLAQTMQVPLAEMQRAYAAFRDHAEPLAPGADMLRDGRLGQEQFARLMQSQLNLDSDVLAERQVQLMASSVKKVCKAMALKYGLDPVEIDRYKKEFDELDVDRSGRIDSQEMESFLSFIGRADMYKPVLGDSIGFEEFLIFRLRYLTPGATGFRQSSGSTGGDARPEA</sequence>
<dbReference type="Proteomes" id="UP001189429">
    <property type="component" value="Unassembled WGS sequence"/>
</dbReference>
<gene>
    <name evidence="4" type="ORF">PCOR1329_LOCUS70900</name>
</gene>
<reference evidence="4" key="1">
    <citation type="submission" date="2023-10" db="EMBL/GenBank/DDBJ databases">
        <authorList>
            <person name="Chen Y."/>
            <person name="Shah S."/>
            <person name="Dougan E. K."/>
            <person name="Thang M."/>
            <person name="Chan C."/>
        </authorList>
    </citation>
    <scope>NUCLEOTIDE SEQUENCE [LARGE SCALE GENOMIC DNA]</scope>
</reference>
<name>A0ABN9WZE7_9DINO</name>
<dbReference type="InterPro" id="IPR018247">
    <property type="entry name" value="EF_Hand_1_Ca_BS"/>
</dbReference>
<keyword evidence="1" id="KW-0106">Calcium</keyword>
<dbReference type="Gene3D" id="1.10.238.10">
    <property type="entry name" value="EF-hand"/>
    <property type="match status" value="1"/>
</dbReference>
<evidence type="ECO:0000256" key="2">
    <source>
        <dbReference type="SAM" id="MobiDB-lite"/>
    </source>
</evidence>
<dbReference type="PROSITE" id="PS00018">
    <property type="entry name" value="EF_HAND_1"/>
    <property type="match status" value="1"/>
</dbReference>
<feature type="compositionally biased region" description="Basic residues" evidence="2">
    <location>
        <begin position="1"/>
        <end position="13"/>
    </location>
</feature>
<dbReference type="InterPro" id="IPR002048">
    <property type="entry name" value="EF_hand_dom"/>
</dbReference>
<evidence type="ECO:0000313" key="5">
    <source>
        <dbReference type="Proteomes" id="UP001189429"/>
    </source>
</evidence>
<evidence type="ECO:0000256" key="1">
    <source>
        <dbReference type="ARBA" id="ARBA00022837"/>
    </source>
</evidence>
<dbReference type="EMBL" id="CAUYUJ010019392">
    <property type="protein sequence ID" value="CAK0890797.1"/>
    <property type="molecule type" value="Genomic_DNA"/>
</dbReference>
<organism evidence="4 5">
    <name type="scientific">Prorocentrum cordatum</name>
    <dbReference type="NCBI Taxonomy" id="2364126"/>
    <lineage>
        <taxon>Eukaryota</taxon>
        <taxon>Sar</taxon>
        <taxon>Alveolata</taxon>
        <taxon>Dinophyceae</taxon>
        <taxon>Prorocentrales</taxon>
        <taxon>Prorocentraceae</taxon>
        <taxon>Prorocentrum</taxon>
    </lineage>
</organism>
<proteinExistence type="predicted"/>
<feature type="domain" description="EF-hand" evidence="3">
    <location>
        <begin position="423"/>
        <end position="458"/>
    </location>
</feature>
<comment type="caution">
    <text evidence="4">The sequence shown here is derived from an EMBL/GenBank/DDBJ whole genome shotgun (WGS) entry which is preliminary data.</text>
</comment>
<evidence type="ECO:0000259" key="3">
    <source>
        <dbReference type="PROSITE" id="PS50222"/>
    </source>
</evidence>
<feature type="compositionally biased region" description="Polar residues" evidence="2">
    <location>
        <begin position="23"/>
        <end position="41"/>
    </location>
</feature>
<dbReference type="InterPro" id="IPR011992">
    <property type="entry name" value="EF-hand-dom_pair"/>
</dbReference>
<feature type="region of interest" description="Disordered" evidence="2">
    <location>
        <begin position="1"/>
        <end position="54"/>
    </location>
</feature>
<keyword evidence="5" id="KW-1185">Reference proteome</keyword>